<keyword evidence="3" id="KW-1185">Reference proteome</keyword>
<gene>
    <name evidence="2" type="ORF">MIND_00840200</name>
</gene>
<evidence type="ECO:0000313" key="3">
    <source>
        <dbReference type="Proteomes" id="UP000636479"/>
    </source>
</evidence>
<accession>A0A8H6VYX9</accession>
<comment type="caution">
    <text evidence="2">The sequence shown here is derived from an EMBL/GenBank/DDBJ whole genome shotgun (WGS) entry which is preliminary data.</text>
</comment>
<reference evidence="2" key="1">
    <citation type="submission" date="2020-05" db="EMBL/GenBank/DDBJ databases">
        <title>Mycena genomes resolve the evolution of fungal bioluminescence.</title>
        <authorList>
            <person name="Tsai I.J."/>
        </authorList>
    </citation>
    <scope>NUCLEOTIDE SEQUENCE</scope>
    <source>
        <strain evidence="2">171206Taipei</strain>
    </source>
</reference>
<feature type="region of interest" description="Disordered" evidence="1">
    <location>
        <begin position="1"/>
        <end position="30"/>
    </location>
</feature>
<dbReference type="RefSeq" id="XP_037218310.1">
    <property type="nucleotide sequence ID" value="XM_037365068.1"/>
</dbReference>
<dbReference type="Proteomes" id="UP000636479">
    <property type="component" value="Unassembled WGS sequence"/>
</dbReference>
<organism evidence="2 3">
    <name type="scientific">Mycena indigotica</name>
    <dbReference type="NCBI Taxonomy" id="2126181"/>
    <lineage>
        <taxon>Eukaryota</taxon>
        <taxon>Fungi</taxon>
        <taxon>Dikarya</taxon>
        <taxon>Basidiomycota</taxon>
        <taxon>Agaricomycotina</taxon>
        <taxon>Agaricomycetes</taxon>
        <taxon>Agaricomycetidae</taxon>
        <taxon>Agaricales</taxon>
        <taxon>Marasmiineae</taxon>
        <taxon>Mycenaceae</taxon>
        <taxon>Mycena</taxon>
    </lineage>
</organism>
<name>A0A8H6VYX9_9AGAR</name>
<proteinExistence type="predicted"/>
<dbReference type="AlphaFoldDB" id="A0A8H6VYX9"/>
<dbReference type="GeneID" id="59347584"/>
<evidence type="ECO:0000256" key="1">
    <source>
        <dbReference type="SAM" id="MobiDB-lite"/>
    </source>
</evidence>
<dbReference type="EMBL" id="JACAZF010000007">
    <property type="protein sequence ID" value="KAF7298922.1"/>
    <property type="molecule type" value="Genomic_DNA"/>
</dbReference>
<evidence type="ECO:0000313" key="2">
    <source>
        <dbReference type="EMBL" id="KAF7298922.1"/>
    </source>
</evidence>
<feature type="compositionally biased region" description="Polar residues" evidence="1">
    <location>
        <begin position="1"/>
        <end position="22"/>
    </location>
</feature>
<protein>
    <submittedName>
        <fullName evidence="2">Uncharacterized protein</fullName>
    </submittedName>
</protein>
<sequence length="221" mass="24534">MSTTIQLASLTPHSSSATTQESILGDDETSPDKELQTVWCLGLPLDKTLDELFDVGNSMTPAVDHELAAAYSAGLWTLCPSPADVAVINECVAYNAPLRDASQRKNILDLLKQRDYEYRMVPLPELAPFRPNCPLPKDIYQGEELIRKDWAVDALPLISVRAAVHPAFAIIHADCWLHWAAPPIQTCLDDEVTDLIYSQWNVRTSSPPTLEEYEAANDDDD</sequence>